<sequence length="184" mass="20972">MARRKERVSGRLEIHYRGVRKRPWGRYAAEIRDPVKKVRVWLGTFNTAEEAARAYDVAAISFKGPKAKTNFDRFSVSNQRTKENRAANFDSCCLTDGTKNPHASFPAIRHSLLPPNQPFSVYGGANQEVLFAADGRHAFCKKKEEIDSRNRDAEAEVPPGMRLRLFDLNLPPPPDDDDWRMSQI</sequence>
<keyword evidence="2" id="KW-0805">Transcription regulation</keyword>
<dbReference type="InterPro" id="IPR036955">
    <property type="entry name" value="AP2/ERF_dom_sf"/>
</dbReference>
<dbReference type="PROSITE" id="PS51032">
    <property type="entry name" value="AP2_ERF"/>
    <property type="match status" value="1"/>
</dbReference>
<dbReference type="Pfam" id="PF00847">
    <property type="entry name" value="AP2"/>
    <property type="match status" value="1"/>
</dbReference>
<dbReference type="InterPro" id="IPR001471">
    <property type="entry name" value="AP2/ERF_dom"/>
</dbReference>
<dbReference type="Gene3D" id="3.30.730.10">
    <property type="entry name" value="AP2/ERF domain"/>
    <property type="match status" value="1"/>
</dbReference>
<dbReference type="GO" id="GO:0003677">
    <property type="term" value="F:DNA binding"/>
    <property type="evidence" value="ECO:0007669"/>
    <property type="project" value="UniProtKB-KW"/>
</dbReference>
<evidence type="ECO:0000256" key="2">
    <source>
        <dbReference type="ARBA" id="ARBA00023015"/>
    </source>
</evidence>
<dbReference type="PANTHER" id="PTHR31677">
    <property type="entry name" value="AP2 DOMAIN CLASS TRANSCRIPTION FACTOR"/>
    <property type="match status" value="1"/>
</dbReference>
<reference evidence="8" key="1">
    <citation type="submission" date="2015-03" db="EMBL/GenBank/DDBJ databases">
        <title>A transcriptome of Araucaria cunninghamii, an australian fine timber species.</title>
        <authorList>
            <person name="Jing Yi C.J.Y."/>
            <person name="Yin San L.Y.S."/>
            <person name="Abdul Karim S.S."/>
            <person name="Wan Azmi N.N."/>
            <person name="Hercus R.R."/>
            <person name="Croft L.L."/>
        </authorList>
    </citation>
    <scope>NUCLEOTIDE SEQUENCE</scope>
    <source>
        <strain evidence="8">MI0301</strain>
        <tissue evidence="8">Leaf</tissue>
    </source>
</reference>
<dbReference type="EMBL" id="GCKF01062673">
    <property type="protein sequence ID" value="JAG92921.1"/>
    <property type="molecule type" value="Transcribed_RNA"/>
</dbReference>
<dbReference type="InterPro" id="IPR016177">
    <property type="entry name" value="DNA-bd_dom_sf"/>
</dbReference>
<dbReference type="PANTHER" id="PTHR31677:SF196">
    <property type="entry name" value="ETHYLENE-RESPONSIVE TRANSCRIPTION FACTOR ERF109"/>
    <property type="match status" value="1"/>
</dbReference>
<dbReference type="GO" id="GO:0005634">
    <property type="term" value="C:nucleus"/>
    <property type="evidence" value="ECO:0007669"/>
    <property type="project" value="UniProtKB-SubCell"/>
</dbReference>
<organism evidence="8">
    <name type="scientific">Araucaria cunninghamii</name>
    <name type="common">Hoop pine</name>
    <name type="synonym">Moreton Bay pine</name>
    <dbReference type="NCBI Taxonomy" id="56994"/>
    <lineage>
        <taxon>Eukaryota</taxon>
        <taxon>Viridiplantae</taxon>
        <taxon>Streptophyta</taxon>
        <taxon>Embryophyta</taxon>
        <taxon>Tracheophyta</taxon>
        <taxon>Spermatophyta</taxon>
        <taxon>Pinopsida</taxon>
        <taxon>Pinidae</taxon>
        <taxon>Conifers II</taxon>
        <taxon>Araucariales</taxon>
        <taxon>Araucariaceae</taxon>
        <taxon>Araucaria</taxon>
    </lineage>
</organism>
<evidence type="ECO:0000313" key="8">
    <source>
        <dbReference type="EMBL" id="JAG92921.1"/>
    </source>
</evidence>
<dbReference type="GO" id="GO:0003700">
    <property type="term" value="F:DNA-binding transcription factor activity"/>
    <property type="evidence" value="ECO:0007669"/>
    <property type="project" value="InterPro"/>
</dbReference>
<accession>A0A0D6QRQ0</accession>
<proteinExistence type="predicted"/>
<dbReference type="SUPFAM" id="SSF54171">
    <property type="entry name" value="DNA-binding domain"/>
    <property type="match status" value="1"/>
</dbReference>
<dbReference type="PRINTS" id="PR00367">
    <property type="entry name" value="ETHRSPELEMNT"/>
</dbReference>
<dbReference type="CDD" id="cd00018">
    <property type="entry name" value="AP2"/>
    <property type="match status" value="1"/>
</dbReference>
<evidence type="ECO:0000256" key="3">
    <source>
        <dbReference type="ARBA" id="ARBA00023125"/>
    </source>
</evidence>
<evidence type="ECO:0000256" key="6">
    <source>
        <dbReference type="SAM" id="MobiDB-lite"/>
    </source>
</evidence>
<evidence type="ECO:0000256" key="1">
    <source>
        <dbReference type="ARBA" id="ARBA00004123"/>
    </source>
</evidence>
<evidence type="ECO:0000256" key="5">
    <source>
        <dbReference type="ARBA" id="ARBA00023242"/>
    </source>
</evidence>
<dbReference type="FunFam" id="3.30.730.10:FF:000001">
    <property type="entry name" value="Ethylene-responsive transcription factor 2"/>
    <property type="match status" value="1"/>
</dbReference>
<evidence type="ECO:0000259" key="7">
    <source>
        <dbReference type="PROSITE" id="PS51032"/>
    </source>
</evidence>
<keyword evidence="5" id="KW-0539">Nucleus</keyword>
<comment type="subcellular location">
    <subcellularLocation>
        <location evidence="1">Nucleus</location>
    </subcellularLocation>
</comment>
<feature type="domain" description="AP2/ERF" evidence="7">
    <location>
        <begin position="15"/>
        <end position="72"/>
    </location>
</feature>
<evidence type="ECO:0000256" key="4">
    <source>
        <dbReference type="ARBA" id="ARBA00023163"/>
    </source>
</evidence>
<keyword evidence="4" id="KW-0804">Transcription</keyword>
<keyword evidence="3" id="KW-0238">DNA-binding</keyword>
<dbReference type="SMART" id="SM00380">
    <property type="entry name" value="AP2"/>
    <property type="match status" value="1"/>
</dbReference>
<protein>
    <recommendedName>
        <fullName evidence="7">AP2/ERF domain-containing protein</fullName>
    </recommendedName>
</protein>
<name>A0A0D6QRQ0_ARACU</name>
<dbReference type="AlphaFoldDB" id="A0A0D6QRQ0"/>
<feature type="region of interest" description="Disordered" evidence="6">
    <location>
        <begin position="164"/>
        <end position="184"/>
    </location>
</feature>